<evidence type="ECO:0008006" key="3">
    <source>
        <dbReference type="Google" id="ProtNLM"/>
    </source>
</evidence>
<name>A0ABU6EPP6_9ENTR</name>
<dbReference type="Proteomes" id="UP001310558">
    <property type="component" value="Unassembled WGS sequence"/>
</dbReference>
<evidence type="ECO:0000313" key="2">
    <source>
        <dbReference type="Proteomes" id="UP001310558"/>
    </source>
</evidence>
<gene>
    <name evidence="1" type="ORF">NGC28_08395</name>
</gene>
<protein>
    <recommendedName>
        <fullName evidence="3">DUF2262 domain-containing protein</fullName>
    </recommendedName>
</protein>
<accession>A0ABU6EPP6</accession>
<proteinExistence type="predicted"/>
<keyword evidence="2" id="KW-1185">Reference proteome</keyword>
<dbReference type="EMBL" id="JAMWJU010000001">
    <property type="protein sequence ID" value="MEB7542466.1"/>
    <property type="molecule type" value="Genomic_DNA"/>
</dbReference>
<reference evidence="1 2" key="1">
    <citation type="submission" date="2022-06" db="EMBL/GenBank/DDBJ databases">
        <title>Whole Genome analysis of Bacterial isolates collected during year 2020 from Guwahati, Assam, India.</title>
        <authorList>
            <person name="Mendem S.K."/>
            <person name="Rakshit O."/>
            <person name="Murugesan D."/>
            <person name="Saikia K."/>
            <person name="Shome R."/>
            <person name="Raisen C."/>
            <person name="Holmes M.A."/>
            <person name="Shome B.R."/>
        </authorList>
    </citation>
    <scope>NUCLEOTIDE SEQUENCE [LARGE SCALE GENOMIC DNA]</scope>
    <source>
        <strain evidence="1 2">Sil NS 53</strain>
    </source>
</reference>
<evidence type="ECO:0000313" key="1">
    <source>
        <dbReference type="EMBL" id="MEB7542466.1"/>
    </source>
</evidence>
<comment type="caution">
    <text evidence="1">The sequence shown here is derived from an EMBL/GenBank/DDBJ whole genome shotgun (WGS) entry which is preliminary data.</text>
</comment>
<sequence>MALLLFTREFVIRHWHRNECNYCSVIHNERGFSMRVDMEFYEDDEGISVDFVLSAFGPSLVQCINLEFDSVDEKMKKDIDFLIKKQKYFSEKIASETQTYSKRIYGADAKDLILLKVYLSPDEDNEFGFMFSTNLDEDHGIGIKFKGLEVKKIGSGETAFL</sequence>
<dbReference type="RefSeq" id="WP_325823061.1">
    <property type="nucleotide sequence ID" value="NZ_JAMWIR010000002.1"/>
</dbReference>
<organism evidence="1 2">
    <name type="scientific">Enterobacter huaxiensis</name>
    <dbReference type="NCBI Taxonomy" id="2494702"/>
    <lineage>
        <taxon>Bacteria</taxon>
        <taxon>Pseudomonadati</taxon>
        <taxon>Pseudomonadota</taxon>
        <taxon>Gammaproteobacteria</taxon>
        <taxon>Enterobacterales</taxon>
        <taxon>Enterobacteriaceae</taxon>
        <taxon>Enterobacter</taxon>
    </lineage>
</organism>